<organism evidence="1 2">
    <name type="scientific">Camellia sinensis</name>
    <name type="common">Tea plant</name>
    <name type="synonym">Thea sinensis</name>
    <dbReference type="NCBI Taxonomy" id="4442"/>
    <lineage>
        <taxon>Eukaryota</taxon>
        <taxon>Viridiplantae</taxon>
        <taxon>Streptophyta</taxon>
        <taxon>Embryophyta</taxon>
        <taxon>Tracheophyta</taxon>
        <taxon>Spermatophyta</taxon>
        <taxon>Magnoliopsida</taxon>
        <taxon>eudicotyledons</taxon>
        <taxon>Gunneridae</taxon>
        <taxon>Pentapetalae</taxon>
        <taxon>asterids</taxon>
        <taxon>Ericales</taxon>
        <taxon>Theaceae</taxon>
        <taxon>Camellia</taxon>
    </lineage>
</organism>
<evidence type="ECO:0000313" key="2">
    <source>
        <dbReference type="Proteomes" id="UP000593564"/>
    </source>
</evidence>
<gene>
    <name evidence="1" type="ORF">HYC85_009332</name>
</gene>
<proteinExistence type="predicted"/>
<evidence type="ECO:0000313" key="1">
    <source>
        <dbReference type="EMBL" id="KAF5951388.1"/>
    </source>
</evidence>
<dbReference type="Gene3D" id="2.20.25.690">
    <property type="match status" value="1"/>
</dbReference>
<dbReference type="Proteomes" id="UP000593564">
    <property type="component" value="Unassembled WGS sequence"/>
</dbReference>
<comment type="caution">
    <text evidence="1">The sequence shown here is derived from an EMBL/GenBank/DDBJ whole genome shotgun (WGS) entry which is preliminary data.</text>
</comment>
<reference evidence="2" key="1">
    <citation type="journal article" date="2020" name="Nat. Commun.">
        <title>Genome assembly of wild tea tree DASZ reveals pedigree and selection history of tea varieties.</title>
        <authorList>
            <person name="Zhang W."/>
            <person name="Zhang Y."/>
            <person name="Qiu H."/>
            <person name="Guo Y."/>
            <person name="Wan H."/>
            <person name="Zhang X."/>
            <person name="Scossa F."/>
            <person name="Alseekh S."/>
            <person name="Zhang Q."/>
            <person name="Wang P."/>
            <person name="Xu L."/>
            <person name="Schmidt M.H."/>
            <person name="Jia X."/>
            <person name="Li D."/>
            <person name="Zhu A."/>
            <person name="Guo F."/>
            <person name="Chen W."/>
            <person name="Ni D."/>
            <person name="Usadel B."/>
            <person name="Fernie A.R."/>
            <person name="Wen W."/>
        </authorList>
    </citation>
    <scope>NUCLEOTIDE SEQUENCE [LARGE SCALE GENOMIC DNA]</scope>
    <source>
        <strain evidence="2">cv. G240</strain>
    </source>
</reference>
<dbReference type="EMBL" id="JACBKZ010000004">
    <property type="protein sequence ID" value="KAF5951388.1"/>
    <property type="molecule type" value="Genomic_DNA"/>
</dbReference>
<keyword evidence="2" id="KW-1185">Reference proteome</keyword>
<sequence length="139" mass="16106">MEETFYVFPFLNNFVWPGASLVVNSSWKNPSGGWHVGCKLVYELFTDTLTSRLKKERKKKWDEKHQEAIAEAVKCLDEFDKVASFYFIGHKAMKGPVIDAVVWHDGELWRFDEDKGKGCSTACTKSVFERLEEEVFDEN</sequence>
<dbReference type="AlphaFoldDB" id="A0A7J7HHB8"/>
<accession>A0A7J7HHB8</accession>
<protein>
    <submittedName>
        <fullName evidence="1">Uncharacterized protein</fullName>
    </submittedName>
</protein>
<name>A0A7J7HHB8_CAMSI</name>
<reference evidence="1 2" key="2">
    <citation type="submission" date="2020-07" db="EMBL/GenBank/DDBJ databases">
        <title>Genome assembly of wild tea tree DASZ reveals pedigree and selection history of tea varieties.</title>
        <authorList>
            <person name="Zhang W."/>
        </authorList>
    </citation>
    <scope>NUCLEOTIDE SEQUENCE [LARGE SCALE GENOMIC DNA]</scope>
    <source>
        <strain evidence="2">cv. G240</strain>
        <tissue evidence="1">Leaf</tissue>
    </source>
</reference>